<evidence type="ECO:0000313" key="2">
    <source>
        <dbReference type="EMBL" id="CUU58652.1"/>
    </source>
</evidence>
<dbReference type="Proteomes" id="UP000198802">
    <property type="component" value="Unassembled WGS sequence"/>
</dbReference>
<reference evidence="3" key="1">
    <citation type="submission" date="2015-11" db="EMBL/GenBank/DDBJ databases">
        <authorList>
            <person name="Varghese N."/>
        </authorList>
    </citation>
    <scope>NUCLEOTIDE SEQUENCE [LARGE SCALE GENOMIC DNA]</scope>
    <source>
        <strain evidence="3">DSM 45899</strain>
    </source>
</reference>
<dbReference type="AlphaFoldDB" id="A0A0S4QUY0"/>
<evidence type="ECO:0000313" key="3">
    <source>
        <dbReference type="Proteomes" id="UP000198802"/>
    </source>
</evidence>
<sequence>MAHRATARPSPNGWFAPLDSSDVIDPTVPLRGKYVP</sequence>
<organism evidence="2 3">
    <name type="scientific">Parafrankia irregularis</name>
    <dbReference type="NCBI Taxonomy" id="795642"/>
    <lineage>
        <taxon>Bacteria</taxon>
        <taxon>Bacillati</taxon>
        <taxon>Actinomycetota</taxon>
        <taxon>Actinomycetes</taxon>
        <taxon>Frankiales</taxon>
        <taxon>Frankiaceae</taxon>
        <taxon>Parafrankia</taxon>
    </lineage>
</organism>
<feature type="region of interest" description="Disordered" evidence="1">
    <location>
        <begin position="1"/>
        <end position="22"/>
    </location>
</feature>
<gene>
    <name evidence="2" type="ORF">Ga0074812_12128</name>
</gene>
<evidence type="ECO:0000256" key="1">
    <source>
        <dbReference type="SAM" id="MobiDB-lite"/>
    </source>
</evidence>
<dbReference type="EMBL" id="FAOZ01000021">
    <property type="protein sequence ID" value="CUU58652.1"/>
    <property type="molecule type" value="Genomic_DNA"/>
</dbReference>
<proteinExistence type="predicted"/>
<protein>
    <submittedName>
        <fullName evidence="2">Uncharacterized protein</fullName>
    </submittedName>
</protein>
<accession>A0A0S4QUY0</accession>
<name>A0A0S4QUY0_9ACTN</name>
<keyword evidence="3" id="KW-1185">Reference proteome</keyword>